<feature type="compositionally biased region" description="Polar residues" evidence="1">
    <location>
        <begin position="160"/>
        <end position="176"/>
    </location>
</feature>
<feature type="region of interest" description="Disordered" evidence="1">
    <location>
        <begin position="276"/>
        <end position="337"/>
    </location>
</feature>
<feature type="compositionally biased region" description="Basic and acidic residues" evidence="1">
    <location>
        <begin position="60"/>
        <end position="83"/>
    </location>
</feature>
<dbReference type="InParanoid" id="A0A136JB95"/>
<evidence type="ECO:0000256" key="1">
    <source>
        <dbReference type="SAM" id="MobiDB-lite"/>
    </source>
</evidence>
<feature type="compositionally biased region" description="Low complexity" evidence="1">
    <location>
        <begin position="248"/>
        <end position="259"/>
    </location>
</feature>
<feature type="compositionally biased region" description="Basic and acidic residues" evidence="1">
    <location>
        <begin position="19"/>
        <end position="34"/>
    </location>
</feature>
<reference evidence="3" key="1">
    <citation type="submission" date="2016-02" db="EMBL/GenBank/DDBJ databases">
        <title>Draft genome sequence of Microdochium bolleyi, a fungal endophyte of beachgrass.</title>
        <authorList>
            <consortium name="DOE Joint Genome Institute"/>
            <person name="David A.S."/>
            <person name="May G."/>
            <person name="Haridas S."/>
            <person name="Lim J."/>
            <person name="Wang M."/>
            <person name="Labutti K."/>
            <person name="Lipzen A."/>
            <person name="Barry K."/>
            <person name="Grigoriev I.V."/>
        </authorList>
    </citation>
    <scope>NUCLEOTIDE SEQUENCE [LARGE SCALE GENOMIC DNA]</scope>
    <source>
        <strain evidence="3">J235TASD1</strain>
    </source>
</reference>
<dbReference type="EMBL" id="KQ964247">
    <property type="protein sequence ID" value="KXJ94441.1"/>
    <property type="molecule type" value="Genomic_DNA"/>
</dbReference>
<proteinExistence type="predicted"/>
<name>A0A136JB95_9PEZI</name>
<feature type="region of interest" description="Disordered" evidence="1">
    <location>
        <begin position="491"/>
        <end position="531"/>
    </location>
</feature>
<feature type="compositionally biased region" description="Basic and acidic residues" evidence="1">
    <location>
        <begin position="665"/>
        <end position="691"/>
    </location>
</feature>
<feature type="region of interest" description="Disordered" evidence="1">
    <location>
        <begin position="210"/>
        <end position="260"/>
    </location>
</feature>
<dbReference type="STRING" id="196109.A0A136JB95"/>
<sequence>MNLQSPRNFDNCDDYLDSNPRDRSLRALEGRSDEQTTVVTPPDSALADTDDSGDVFLRIARQEAPAHEEDNRRYGDTRSDVARLSRSARRPMSAAVNTYEPGSPPPLSRRMSEQETARSRDPSVDVGSERMSRQNTVTYRGLSRERATDGSRTRGPVTGLHSTPITPRTLTFQEGSNLPPDSLSPQTRRRQHSVDTSYAAGTRVNTLKQSGSVVGTGRGYNSSPLAPKTVDPQKIDTQQESGNTVEGTNSTTSTAAPSTVWDELDELKSRIHRLELTGKLPPTSGAAISRATEERPPTAHTNATTMSASPKRGVAQAQASDAVSTTSSSHHIQKESHPVLHNALAKSKPLLSAEVYAALEAAAKDALSLTNLMGASGQPGPISSAASGVGGGPVVTDRQLRRKADSICRSITELCIALSDGTGEAKAEPLPTSVSPDKSPITSPTVTRFTGFVGHSRGASTRVDRSAMLDATSPRAMSRVGEKRSSMLMGSALPSPRYNPPITASVEASPAGRKSSLLLSRTRRAQTEEPDDVRLQSMLRMRRVGTEEPEEALDRRTSLLVRGQRAGTEEPEEHASRKVSMLARARRKTMEADDEMAQLRTPSRAITEVAGFRLPREHVFQSPMPSRDDNVTLASSALPKRQLTTTSLGSRIVQPTPPSTMASRRFLERSTERGQSDRDVYFGLDRDEMPGRRSSLAQPSGHTRAGSLNRRTNRDSMIAVPTNSSGARPTSYR</sequence>
<evidence type="ECO:0000313" key="3">
    <source>
        <dbReference type="Proteomes" id="UP000070501"/>
    </source>
</evidence>
<feature type="compositionally biased region" description="Polar residues" evidence="1">
    <location>
        <begin position="235"/>
        <end position="247"/>
    </location>
</feature>
<feature type="region of interest" description="Disordered" evidence="1">
    <location>
        <begin position="422"/>
        <end position="452"/>
    </location>
</feature>
<evidence type="ECO:0000313" key="2">
    <source>
        <dbReference type="EMBL" id="KXJ94441.1"/>
    </source>
</evidence>
<dbReference type="AlphaFoldDB" id="A0A136JB95"/>
<feature type="region of interest" description="Disordered" evidence="1">
    <location>
        <begin position="1"/>
        <end position="191"/>
    </location>
</feature>
<dbReference type="Proteomes" id="UP000070501">
    <property type="component" value="Unassembled WGS sequence"/>
</dbReference>
<feature type="compositionally biased region" description="Basic and acidic residues" evidence="1">
    <location>
        <begin position="110"/>
        <end position="132"/>
    </location>
</feature>
<feature type="compositionally biased region" description="Basic and acidic residues" evidence="1">
    <location>
        <begin position="142"/>
        <end position="152"/>
    </location>
</feature>
<feature type="compositionally biased region" description="Polar residues" evidence="1">
    <location>
        <begin position="721"/>
        <end position="733"/>
    </location>
</feature>
<accession>A0A136JB95</accession>
<feature type="region of interest" description="Disordered" evidence="1">
    <location>
        <begin position="650"/>
        <end position="733"/>
    </location>
</feature>
<feature type="compositionally biased region" description="Polar residues" evidence="1">
    <location>
        <begin position="210"/>
        <end position="224"/>
    </location>
</feature>
<dbReference type="OrthoDB" id="5369729at2759"/>
<organism evidence="2 3">
    <name type="scientific">Microdochium bolleyi</name>
    <dbReference type="NCBI Taxonomy" id="196109"/>
    <lineage>
        <taxon>Eukaryota</taxon>
        <taxon>Fungi</taxon>
        <taxon>Dikarya</taxon>
        <taxon>Ascomycota</taxon>
        <taxon>Pezizomycotina</taxon>
        <taxon>Sordariomycetes</taxon>
        <taxon>Xylariomycetidae</taxon>
        <taxon>Xylariales</taxon>
        <taxon>Microdochiaceae</taxon>
        <taxon>Microdochium</taxon>
    </lineage>
</organism>
<gene>
    <name evidence="2" type="ORF">Micbo1qcDRAFT_159608</name>
</gene>
<feature type="compositionally biased region" description="Polar residues" evidence="1">
    <location>
        <begin position="317"/>
        <end position="330"/>
    </location>
</feature>
<keyword evidence="3" id="KW-1185">Reference proteome</keyword>
<feature type="compositionally biased region" description="Polar residues" evidence="1">
    <location>
        <begin position="299"/>
        <end position="308"/>
    </location>
</feature>
<protein>
    <submittedName>
        <fullName evidence="2">Uncharacterized protein</fullName>
    </submittedName>
</protein>
<feature type="compositionally biased region" description="Polar residues" evidence="1">
    <location>
        <begin position="432"/>
        <end position="448"/>
    </location>
</feature>